<keyword evidence="4" id="KW-1185">Reference proteome</keyword>
<feature type="transmembrane region" description="Helical" evidence="1">
    <location>
        <begin position="49"/>
        <end position="71"/>
    </location>
</feature>
<gene>
    <name evidence="3" type="ORF">JCGZ_16859</name>
</gene>
<dbReference type="EMBL" id="KK914267">
    <property type="protein sequence ID" value="KDP43572.1"/>
    <property type="molecule type" value="Genomic_DNA"/>
</dbReference>
<feature type="transmembrane region" description="Helical" evidence="1">
    <location>
        <begin position="118"/>
        <end position="138"/>
    </location>
</feature>
<dbReference type="Proteomes" id="UP000027138">
    <property type="component" value="Unassembled WGS sequence"/>
</dbReference>
<dbReference type="PANTHER" id="PTHR31325">
    <property type="entry name" value="OS01G0798800 PROTEIN-RELATED"/>
    <property type="match status" value="1"/>
</dbReference>
<sequence>MVNPIPENIQRIWEHWNIRIAVLFSLFLQIILIGLAPSRKWTANRIMMLLVWTGYLLADATANFAVGLIFNSQSNPKDSTLSRENGDLLSFWAPFLLLHLGGPDTITAFALEDNQLWLRHLLALIVQAIATGYVFIQTLPKNKVMIPTCLLFLAGLIKYLERTCSLYFASRDKFRDSMLRKPDPGLNYAKFVEVFALEQPEELQLKKKNEGEKKTTDIRLEVRKLNDLDLVKEAYKYFKIFKGLIVDLIFSFRERDQSRYFFNSISPGDAFKVLAIELNFIYEVLYTKIVVVHSKKGMFFRFISSISVIAALTIFYFHVKKHNFDKFDVKVTYALLLGAVGLDTVALIMAIFSNWTIVAVLERVSARPEDQSSNWPLLLFNKFLSLKRSKMDACGTDKHTLYTPIPFRRWSESVKGHNLIRYCLKERPRKVHHIKHFCFVNQCVSIRKNIDQCIKTSYRKVIHRFLCIDKAIKCLTALKDGLIHLVGLKDFLDEMKYVSKEPLTMELWEFIFSELQMKSWLIDDPETARKICTARGEWVLLNNGLGKDQSYLMTYIVGITFDESLLMWHIATELLYNDKNGIDNCDDQREFCKFLSDYMLYLLIMQPTMMAAVAGIGKLRFQDTCADAERFFRKKGIRSPNKMKKACKKILEVNTHFRPTDVKGDGSTSVLFTASMLAKELRKLKAQKWKILSQVWVEMLSYAASHCTATCHAQQLSKGGELVTFVWLLMAHFGLGTQFQTNVSLLSQGQN</sequence>
<dbReference type="InterPro" id="IPR007658">
    <property type="entry name" value="DUF594"/>
</dbReference>
<feature type="transmembrane region" description="Helical" evidence="1">
    <location>
        <begin position="144"/>
        <end position="161"/>
    </location>
</feature>
<accession>A0A067L567</accession>
<feature type="transmembrane region" description="Helical" evidence="1">
    <location>
        <begin position="91"/>
        <end position="111"/>
    </location>
</feature>
<keyword evidence="1" id="KW-1133">Transmembrane helix</keyword>
<dbReference type="Pfam" id="PF13968">
    <property type="entry name" value="DUF4220"/>
    <property type="match status" value="1"/>
</dbReference>
<organism evidence="3 4">
    <name type="scientific">Jatropha curcas</name>
    <name type="common">Barbados nut</name>
    <dbReference type="NCBI Taxonomy" id="180498"/>
    <lineage>
        <taxon>Eukaryota</taxon>
        <taxon>Viridiplantae</taxon>
        <taxon>Streptophyta</taxon>
        <taxon>Embryophyta</taxon>
        <taxon>Tracheophyta</taxon>
        <taxon>Spermatophyta</taxon>
        <taxon>Magnoliopsida</taxon>
        <taxon>eudicotyledons</taxon>
        <taxon>Gunneridae</taxon>
        <taxon>Pentapetalae</taxon>
        <taxon>rosids</taxon>
        <taxon>fabids</taxon>
        <taxon>Malpighiales</taxon>
        <taxon>Euphorbiaceae</taxon>
        <taxon>Crotonoideae</taxon>
        <taxon>Jatropheae</taxon>
        <taxon>Jatropha</taxon>
    </lineage>
</organism>
<dbReference type="STRING" id="180498.A0A067L567"/>
<dbReference type="AlphaFoldDB" id="A0A067L567"/>
<evidence type="ECO:0000259" key="2">
    <source>
        <dbReference type="Pfam" id="PF13968"/>
    </source>
</evidence>
<reference evidence="3 4" key="1">
    <citation type="journal article" date="2014" name="PLoS ONE">
        <title>Global Analysis of Gene Expression Profiles in Physic Nut (Jatropha curcas L.) Seedlings Exposed to Salt Stress.</title>
        <authorList>
            <person name="Zhang L."/>
            <person name="Zhang C."/>
            <person name="Wu P."/>
            <person name="Chen Y."/>
            <person name="Li M."/>
            <person name="Jiang H."/>
            <person name="Wu G."/>
        </authorList>
    </citation>
    <scope>NUCLEOTIDE SEQUENCE [LARGE SCALE GENOMIC DNA]</scope>
    <source>
        <strain evidence="4">cv. GZQX0401</strain>
        <tissue evidence="3">Young leaves</tissue>
    </source>
</reference>
<protein>
    <recommendedName>
        <fullName evidence="2">DUF4220 domain-containing protein</fullName>
    </recommendedName>
</protein>
<name>A0A067L567_JATCU</name>
<dbReference type="OrthoDB" id="1689146at2759"/>
<feature type="transmembrane region" description="Helical" evidence="1">
    <location>
        <begin position="298"/>
        <end position="319"/>
    </location>
</feature>
<feature type="transmembrane region" description="Helical" evidence="1">
    <location>
        <begin position="16"/>
        <end position="37"/>
    </location>
</feature>
<evidence type="ECO:0000313" key="3">
    <source>
        <dbReference type="EMBL" id="KDP43572.1"/>
    </source>
</evidence>
<dbReference type="Pfam" id="PF04578">
    <property type="entry name" value="DUF594"/>
    <property type="match status" value="1"/>
</dbReference>
<keyword evidence="1" id="KW-0812">Transmembrane</keyword>
<feature type="domain" description="DUF4220" evidence="2">
    <location>
        <begin position="52"/>
        <end position="422"/>
    </location>
</feature>
<evidence type="ECO:0000256" key="1">
    <source>
        <dbReference type="SAM" id="Phobius"/>
    </source>
</evidence>
<dbReference type="InterPro" id="IPR025315">
    <property type="entry name" value="DUF4220"/>
</dbReference>
<feature type="transmembrane region" description="Helical" evidence="1">
    <location>
        <begin position="331"/>
        <end position="361"/>
    </location>
</feature>
<keyword evidence="1" id="KW-0472">Membrane</keyword>
<proteinExistence type="predicted"/>
<evidence type="ECO:0000313" key="4">
    <source>
        <dbReference type="Proteomes" id="UP000027138"/>
    </source>
</evidence>